<sequence length="254" mass="28586">MYVYVILTLLLSVGYGCHPMVGEPSLNPGPVDVQTTDAPSERTTTTPGGAIDEGSEDKEDELQKLIAKLTAAEWSLTNTTNDIEFALKILEDRPGNRQQIDEKMAADKAVQDLAAAEDKLKSAKGSEEQANEVLNAVKKQRDEENDPVMKPAKEQTVTDAEKELEEAKEAVKTAQEERDTAQMEQIVKARDRLPTVEDLQKKKEKAEKKNKEVVESIDKVWEEFNRSHNKKENLEEEIAQLKKKIEELKAKKKE</sequence>
<feature type="region of interest" description="Disordered" evidence="1">
    <location>
        <begin position="26"/>
        <end position="57"/>
    </location>
</feature>
<feature type="compositionally biased region" description="Basic and acidic residues" evidence="1">
    <location>
        <begin position="159"/>
        <end position="189"/>
    </location>
</feature>
<feature type="region of interest" description="Disordered" evidence="1">
    <location>
        <begin position="139"/>
        <end position="189"/>
    </location>
</feature>
<accession>A0AA39I2U2</accession>
<reference evidence="3" key="1">
    <citation type="submission" date="2023-06" db="EMBL/GenBank/DDBJ databases">
        <title>Genomic analysis of the entomopathogenic nematode Steinernema hermaphroditum.</title>
        <authorList>
            <person name="Schwarz E.M."/>
            <person name="Heppert J.K."/>
            <person name="Baniya A."/>
            <person name="Schwartz H.T."/>
            <person name="Tan C.-H."/>
            <person name="Antoshechkin I."/>
            <person name="Sternberg P.W."/>
            <person name="Goodrich-Blair H."/>
            <person name="Dillman A.R."/>
        </authorList>
    </citation>
    <scope>NUCLEOTIDE SEQUENCE</scope>
    <source>
        <strain evidence="3">PS9179</strain>
        <tissue evidence="3">Whole animal</tissue>
    </source>
</reference>
<name>A0AA39I2U2_9BILA</name>
<evidence type="ECO:0000313" key="3">
    <source>
        <dbReference type="EMBL" id="KAK0415452.1"/>
    </source>
</evidence>
<feature type="chain" id="PRO_5041389973" evidence="2">
    <location>
        <begin position="17"/>
        <end position="254"/>
    </location>
</feature>
<comment type="caution">
    <text evidence="3">The sequence shown here is derived from an EMBL/GenBank/DDBJ whole genome shotgun (WGS) entry which is preliminary data.</text>
</comment>
<dbReference type="Proteomes" id="UP001175271">
    <property type="component" value="Unassembled WGS sequence"/>
</dbReference>
<keyword evidence="4" id="KW-1185">Reference proteome</keyword>
<protein>
    <submittedName>
        <fullName evidence="3">Uncharacterized protein</fullName>
    </submittedName>
</protein>
<feature type="signal peptide" evidence="2">
    <location>
        <begin position="1"/>
        <end position="16"/>
    </location>
</feature>
<proteinExistence type="predicted"/>
<keyword evidence="2" id="KW-0732">Signal</keyword>
<dbReference type="AlphaFoldDB" id="A0AA39I2U2"/>
<evidence type="ECO:0000256" key="2">
    <source>
        <dbReference type="SAM" id="SignalP"/>
    </source>
</evidence>
<evidence type="ECO:0000313" key="4">
    <source>
        <dbReference type="Proteomes" id="UP001175271"/>
    </source>
</evidence>
<feature type="compositionally biased region" description="Polar residues" evidence="1">
    <location>
        <begin position="33"/>
        <end position="47"/>
    </location>
</feature>
<dbReference type="EMBL" id="JAUCMV010000002">
    <property type="protein sequence ID" value="KAK0415452.1"/>
    <property type="molecule type" value="Genomic_DNA"/>
</dbReference>
<evidence type="ECO:0000256" key="1">
    <source>
        <dbReference type="SAM" id="MobiDB-lite"/>
    </source>
</evidence>
<gene>
    <name evidence="3" type="ORF">QR680_011949</name>
</gene>
<organism evidence="3 4">
    <name type="scientific">Steinernema hermaphroditum</name>
    <dbReference type="NCBI Taxonomy" id="289476"/>
    <lineage>
        <taxon>Eukaryota</taxon>
        <taxon>Metazoa</taxon>
        <taxon>Ecdysozoa</taxon>
        <taxon>Nematoda</taxon>
        <taxon>Chromadorea</taxon>
        <taxon>Rhabditida</taxon>
        <taxon>Tylenchina</taxon>
        <taxon>Panagrolaimomorpha</taxon>
        <taxon>Strongyloidoidea</taxon>
        <taxon>Steinernematidae</taxon>
        <taxon>Steinernema</taxon>
    </lineage>
</organism>